<dbReference type="InterPro" id="IPR012313">
    <property type="entry name" value="Znf_FCS"/>
</dbReference>
<feature type="region of interest" description="Disordered" evidence="13">
    <location>
        <begin position="712"/>
        <end position="752"/>
    </location>
</feature>
<dbReference type="CDD" id="cd20100">
    <property type="entry name" value="MBT_dSfmbt-like_rpt4"/>
    <property type="match status" value="1"/>
</dbReference>
<dbReference type="PANTHER" id="PTHR12247">
    <property type="entry name" value="POLYCOMB GROUP PROTEIN"/>
    <property type="match status" value="1"/>
</dbReference>
<feature type="repeat" description="MBT" evidence="12">
    <location>
        <begin position="492"/>
        <end position="605"/>
    </location>
</feature>
<dbReference type="Gene3D" id="1.10.150.50">
    <property type="entry name" value="Transcription Factor, Ets-1"/>
    <property type="match status" value="1"/>
</dbReference>
<comment type="subcellular location">
    <subcellularLocation>
        <location evidence="1">Nucleus</location>
    </subcellularLocation>
</comment>
<feature type="region of interest" description="Disordered" evidence="13">
    <location>
        <begin position="172"/>
        <end position="193"/>
    </location>
</feature>
<dbReference type="InterPro" id="IPR013761">
    <property type="entry name" value="SAM/pointed_sf"/>
</dbReference>
<evidence type="ECO:0008006" key="18">
    <source>
        <dbReference type="Google" id="ProtNLM"/>
    </source>
</evidence>
<dbReference type="CDD" id="cd09580">
    <property type="entry name" value="SAM_Scm-like-4MBT"/>
    <property type="match status" value="1"/>
</dbReference>
<keyword evidence="4 11" id="KW-0863">Zinc-finger</keyword>
<dbReference type="InterPro" id="IPR001660">
    <property type="entry name" value="SAM"/>
</dbReference>
<evidence type="ECO:0000256" key="3">
    <source>
        <dbReference type="ARBA" id="ARBA00022737"/>
    </source>
</evidence>
<evidence type="ECO:0000259" key="15">
    <source>
        <dbReference type="PROSITE" id="PS51024"/>
    </source>
</evidence>
<dbReference type="SMART" id="SM00454">
    <property type="entry name" value="SAM"/>
    <property type="match status" value="1"/>
</dbReference>
<feature type="domain" description="FCS-type" evidence="15">
    <location>
        <begin position="127"/>
        <end position="162"/>
    </location>
</feature>
<reference evidence="16 17" key="1">
    <citation type="submission" date="2023-10" db="EMBL/GenBank/DDBJ databases">
        <title>Genomes of two closely related lineages of the louse Polyplax serrata with different host specificities.</title>
        <authorList>
            <person name="Martinu J."/>
            <person name="Tarabai H."/>
            <person name="Stefka J."/>
            <person name="Hypsa V."/>
        </authorList>
    </citation>
    <scope>NUCLEOTIDE SEQUENCE [LARGE SCALE GENOMIC DNA]</scope>
    <source>
        <strain evidence="16">HR10_N</strain>
    </source>
</reference>
<dbReference type="PROSITE" id="PS50105">
    <property type="entry name" value="SAM_DOMAIN"/>
    <property type="match status" value="1"/>
</dbReference>
<accession>A0AAN8NM74</accession>
<proteinExistence type="predicted"/>
<dbReference type="Gene3D" id="2.30.30.140">
    <property type="match status" value="4"/>
</dbReference>
<evidence type="ECO:0000256" key="9">
    <source>
        <dbReference type="ARBA" id="ARBA00023163"/>
    </source>
</evidence>
<sequence>MATQNDFGMMWMSPNQMMLQQGQGGSQSLSTEMLQMDPAAVQLENPYYPMAVPPSFESVPEQPMEIEGFLMMHDYEPSFCDEPPKYMTAATQTSTTSSRKIKAIKHPGLKLQTPIAYKCDTDPSVIPIEKDGMAICEKCGAIGVKHSFYTRHRKYCSLACARGSLGLTDVKSVPGIDDENSQNSHTSQMSNTSQEQQNFQDFKFLSEVDIDESELITKEAVPLCLGPSSIDNLPTFPLSAPASKFQFPKLELPEEDPIPPIPSKKVKQELANSYNWENHLGVAGFLAVPVSCFNNVPMSDCWDNITVGMKVEVENRDCEDYSEAFPDSFWVATVLRVAGYKALLRYEGFGQNNDKDFWINLCSSNVHPVGWCATRGKPLIPPKTIEYKYKDWKDFLVKRLTGARTLPSNFYSKVQDSLKSRFRIGLNMEVVDKNRISQVCVATVKRIIGKRLHVEYFNAEPDDNGFWCHEDSPLIHPVGWASRVGHLIEAPEEYLERCENGLVEKDDATDELFTAPFQTAVSVSRESNSCKFEEGMKLEAVDPLNLGSICVATVMKVLKDDYLMIRIDSYPPDATGSDWFCYHSSSPCIFPARFSQNHSIPLIPPKDYEKSEFTWDTYIKETNAVLASESLFHKNDLDHGFKLGMRLEAADLMDPRLVCVGTVSRVVGRLLKIHFDGWEEEYDQWLDCESPDVYPVGWCSVVSHKLEGPRCPQKPNATCLGKRRQKKRVRTKTKTSPPNKKSTTSADIESKENIEGKCRTAMFKKQTESEDAGQLDGSSYSLAMSSGVPEGYVGLTKEPEMGREPSGPDQSLPTPSFHGSPSGSTSINSAYIPRLIDAAPAIGGDVDSGDLNPASWSIENVDQFLKINDCSSYSENFIKQGIDGKSLMALSKDQIMDVIGFKIGPTLKIFHLIQQLKMKSKKANLKKSYLR</sequence>
<keyword evidence="7" id="KW-0805">Transcription regulation</keyword>
<keyword evidence="5" id="KW-0862">Zinc</keyword>
<feature type="compositionally biased region" description="Basic residues" evidence="13">
    <location>
        <begin position="721"/>
        <end position="733"/>
    </location>
</feature>
<evidence type="ECO:0000256" key="1">
    <source>
        <dbReference type="ARBA" id="ARBA00004123"/>
    </source>
</evidence>
<dbReference type="GO" id="GO:0003677">
    <property type="term" value="F:DNA binding"/>
    <property type="evidence" value="ECO:0007669"/>
    <property type="project" value="UniProtKB-KW"/>
</dbReference>
<dbReference type="GO" id="GO:0031507">
    <property type="term" value="P:heterochromatin formation"/>
    <property type="evidence" value="ECO:0007669"/>
    <property type="project" value="InterPro"/>
</dbReference>
<keyword evidence="2" id="KW-0479">Metal-binding</keyword>
<dbReference type="Proteomes" id="UP001372834">
    <property type="component" value="Unassembled WGS sequence"/>
</dbReference>
<dbReference type="GO" id="GO:0005634">
    <property type="term" value="C:nucleus"/>
    <property type="evidence" value="ECO:0007669"/>
    <property type="project" value="UniProtKB-SubCell"/>
</dbReference>
<dbReference type="PANTHER" id="PTHR12247:SF104">
    <property type="entry name" value="POLYCOMB PROTEIN SFMBT"/>
    <property type="match status" value="1"/>
</dbReference>
<evidence type="ECO:0000313" key="16">
    <source>
        <dbReference type="EMBL" id="KAK6621219.1"/>
    </source>
</evidence>
<dbReference type="Gene3D" id="3.30.60.160">
    <property type="match status" value="1"/>
</dbReference>
<evidence type="ECO:0000256" key="10">
    <source>
        <dbReference type="ARBA" id="ARBA00023242"/>
    </source>
</evidence>
<evidence type="ECO:0000256" key="4">
    <source>
        <dbReference type="ARBA" id="ARBA00022771"/>
    </source>
</evidence>
<feature type="domain" description="SAM" evidence="14">
    <location>
        <begin position="856"/>
        <end position="919"/>
    </location>
</feature>
<dbReference type="InterPro" id="IPR038603">
    <property type="entry name" value="Znf_FCS_sf"/>
</dbReference>
<feature type="repeat" description="MBT" evidence="12">
    <location>
        <begin position="613"/>
        <end position="709"/>
    </location>
</feature>
<gene>
    <name evidence="16" type="ORF">RUM43_011525</name>
</gene>
<evidence type="ECO:0000256" key="5">
    <source>
        <dbReference type="ARBA" id="ARBA00022833"/>
    </source>
</evidence>
<feature type="region of interest" description="Disordered" evidence="13">
    <location>
        <begin position="795"/>
        <end position="824"/>
    </location>
</feature>
<dbReference type="PROSITE" id="PS51079">
    <property type="entry name" value="MBT"/>
    <property type="match status" value="4"/>
</dbReference>
<dbReference type="InterPro" id="IPR047358">
    <property type="entry name" value="MBT_dSfmbt_rpt1"/>
</dbReference>
<name>A0AAN8NM74_POLSC</name>
<dbReference type="EMBL" id="JAWJWE010000039">
    <property type="protein sequence ID" value="KAK6621219.1"/>
    <property type="molecule type" value="Genomic_DNA"/>
</dbReference>
<evidence type="ECO:0000313" key="17">
    <source>
        <dbReference type="Proteomes" id="UP001372834"/>
    </source>
</evidence>
<dbReference type="GO" id="GO:0003682">
    <property type="term" value="F:chromatin binding"/>
    <property type="evidence" value="ECO:0007669"/>
    <property type="project" value="TreeGrafter"/>
</dbReference>
<evidence type="ECO:0000256" key="11">
    <source>
        <dbReference type="PROSITE-ProRule" id="PRU00367"/>
    </source>
</evidence>
<keyword evidence="3" id="KW-0677">Repeat</keyword>
<keyword evidence="10" id="KW-0539">Nucleus</keyword>
<protein>
    <recommendedName>
        <fullName evidence="18">Polycomb protein Sfmbt</fullName>
    </recommendedName>
</protein>
<organism evidence="16 17">
    <name type="scientific">Polyplax serrata</name>
    <name type="common">Common mouse louse</name>
    <dbReference type="NCBI Taxonomy" id="468196"/>
    <lineage>
        <taxon>Eukaryota</taxon>
        <taxon>Metazoa</taxon>
        <taxon>Ecdysozoa</taxon>
        <taxon>Arthropoda</taxon>
        <taxon>Hexapoda</taxon>
        <taxon>Insecta</taxon>
        <taxon>Pterygota</taxon>
        <taxon>Neoptera</taxon>
        <taxon>Paraneoptera</taxon>
        <taxon>Psocodea</taxon>
        <taxon>Troctomorpha</taxon>
        <taxon>Phthiraptera</taxon>
        <taxon>Anoplura</taxon>
        <taxon>Polyplacidae</taxon>
        <taxon>Polyplax</taxon>
    </lineage>
</organism>
<evidence type="ECO:0000256" key="13">
    <source>
        <dbReference type="SAM" id="MobiDB-lite"/>
    </source>
</evidence>
<dbReference type="InterPro" id="IPR004092">
    <property type="entry name" value="Mbt"/>
</dbReference>
<comment type="caution">
    <text evidence="16">The sequence shown here is derived from an EMBL/GenBank/DDBJ whole genome shotgun (WGS) entry which is preliminary data.</text>
</comment>
<feature type="repeat" description="MBT" evidence="12">
    <location>
        <begin position="274"/>
        <end position="382"/>
    </location>
</feature>
<evidence type="ECO:0000256" key="8">
    <source>
        <dbReference type="ARBA" id="ARBA00023125"/>
    </source>
</evidence>
<keyword evidence="6" id="KW-0156">Chromatin regulator</keyword>
<dbReference type="SUPFAM" id="SSF63748">
    <property type="entry name" value="Tudor/PWWP/MBT"/>
    <property type="match status" value="4"/>
</dbReference>
<dbReference type="GO" id="GO:0042393">
    <property type="term" value="F:histone binding"/>
    <property type="evidence" value="ECO:0007669"/>
    <property type="project" value="TreeGrafter"/>
</dbReference>
<dbReference type="InterPro" id="IPR050548">
    <property type="entry name" value="PcG_chromatin_remod_factors"/>
</dbReference>
<feature type="repeat" description="MBT" evidence="12">
    <location>
        <begin position="390"/>
        <end position="491"/>
    </location>
</feature>
<feature type="compositionally biased region" description="Polar residues" evidence="13">
    <location>
        <begin position="181"/>
        <end position="193"/>
    </location>
</feature>
<dbReference type="InterPro" id="IPR037605">
    <property type="entry name" value="Sfmbt_SAM"/>
</dbReference>
<evidence type="ECO:0000256" key="2">
    <source>
        <dbReference type="ARBA" id="ARBA00022723"/>
    </source>
</evidence>
<dbReference type="CDD" id="cd20119">
    <property type="entry name" value="MBT_dSfmbt_rpt1"/>
    <property type="match status" value="1"/>
</dbReference>
<feature type="compositionally biased region" description="Low complexity" evidence="13">
    <location>
        <begin position="734"/>
        <end position="745"/>
    </location>
</feature>
<evidence type="ECO:0000256" key="7">
    <source>
        <dbReference type="ARBA" id="ARBA00023015"/>
    </source>
</evidence>
<dbReference type="Pfam" id="PF02820">
    <property type="entry name" value="MBT"/>
    <property type="match status" value="4"/>
</dbReference>
<dbReference type="SMART" id="SM00561">
    <property type="entry name" value="MBT"/>
    <property type="match status" value="4"/>
</dbReference>
<dbReference type="PROSITE" id="PS51024">
    <property type="entry name" value="ZF_FCS"/>
    <property type="match status" value="1"/>
</dbReference>
<evidence type="ECO:0000256" key="12">
    <source>
        <dbReference type="PROSITE-ProRule" id="PRU00459"/>
    </source>
</evidence>
<keyword evidence="9" id="KW-0804">Transcription</keyword>
<evidence type="ECO:0000256" key="6">
    <source>
        <dbReference type="ARBA" id="ARBA00022853"/>
    </source>
</evidence>
<dbReference type="SUPFAM" id="SSF47769">
    <property type="entry name" value="SAM/Pointed domain"/>
    <property type="match status" value="1"/>
</dbReference>
<dbReference type="AlphaFoldDB" id="A0AAN8NM74"/>
<dbReference type="GO" id="GO:0045892">
    <property type="term" value="P:negative regulation of DNA-templated transcription"/>
    <property type="evidence" value="ECO:0007669"/>
    <property type="project" value="TreeGrafter"/>
</dbReference>
<dbReference type="GO" id="GO:0008270">
    <property type="term" value="F:zinc ion binding"/>
    <property type="evidence" value="ECO:0007669"/>
    <property type="project" value="UniProtKB-KW"/>
</dbReference>
<feature type="compositionally biased region" description="Polar residues" evidence="13">
    <location>
        <begin position="808"/>
        <end position="824"/>
    </location>
</feature>
<dbReference type="Pfam" id="PF00536">
    <property type="entry name" value="SAM_1"/>
    <property type="match status" value="1"/>
</dbReference>
<evidence type="ECO:0000259" key="14">
    <source>
        <dbReference type="PROSITE" id="PS50105"/>
    </source>
</evidence>
<keyword evidence="8" id="KW-0238">DNA-binding</keyword>